<organism evidence="1">
    <name type="scientific">Lygus hesperus</name>
    <name type="common">Western plant bug</name>
    <dbReference type="NCBI Taxonomy" id="30085"/>
    <lineage>
        <taxon>Eukaryota</taxon>
        <taxon>Metazoa</taxon>
        <taxon>Ecdysozoa</taxon>
        <taxon>Arthropoda</taxon>
        <taxon>Hexapoda</taxon>
        <taxon>Insecta</taxon>
        <taxon>Pterygota</taxon>
        <taxon>Neoptera</taxon>
        <taxon>Paraneoptera</taxon>
        <taxon>Hemiptera</taxon>
        <taxon>Heteroptera</taxon>
        <taxon>Panheteroptera</taxon>
        <taxon>Cimicomorpha</taxon>
        <taxon>Miridae</taxon>
        <taxon>Mirini</taxon>
        <taxon>Lygus</taxon>
    </lineage>
</organism>
<feature type="non-terminal residue" evidence="1">
    <location>
        <position position="1"/>
    </location>
</feature>
<accession>A0A0A9YEF5</accession>
<evidence type="ECO:0000313" key="1">
    <source>
        <dbReference type="EMBL" id="JAG29483.1"/>
    </source>
</evidence>
<protein>
    <submittedName>
        <fullName evidence="1">Fatty acid synthase</fullName>
    </submittedName>
</protein>
<dbReference type="EMBL" id="GBHO01014121">
    <property type="protein sequence ID" value="JAG29483.1"/>
    <property type="molecule type" value="Transcribed_RNA"/>
</dbReference>
<dbReference type="InterPro" id="IPR042104">
    <property type="entry name" value="PKS_dehydratase_sf"/>
</dbReference>
<reference evidence="1" key="2">
    <citation type="submission" date="2014-07" db="EMBL/GenBank/DDBJ databases">
        <authorList>
            <person name="Hull J."/>
        </authorList>
    </citation>
    <scope>NUCLEOTIDE SEQUENCE</scope>
</reference>
<sequence>FAKKLGRTYESLPVEIEDVRLHQATILSKEGPVKLAVTIFEGSGEFEVTQGNSMIVTGRIKERSALPDSSPDVTRKISTGVDSKVQLSSDDVYKELKLRGYEYSGMFQGVRSSDIDGSEGLLEWTGNWTTFMDTMLQFDIIGKRTRELFLPTRFTKIIIDPLKHLELAFRNQHFPVSSNKHLSLIKSGGVEIRNLKTSHARRRVAQQKPKYEEHVFVPYINSTTMTRENA</sequence>
<dbReference type="Gene3D" id="3.10.129.110">
    <property type="entry name" value="Polyketide synthase dehydratase"/>
    <property type="match status" value="1"/>
</dbReference>
<dbReference type="AlphaFoldDB" id="A0A0A9YEF5"/>
<feature type="non-terminal residue" evidence="1">
    <location>
        <position position="230"/>
    </location>
</feature>
<reference evidence="1" key="1">
    <citation type="journal article" date="2014" name="PLoS ONE">
        <title>Transcriptome-Based Identification of ABC Transporters in the Western Tarnished Plant Bug Lygus hesperus.</title>
        <authorList>
            <person name="Hull J.J."/>
            <person name="Chaney K."/>
            <person name="Geib S.M."/>
            <person name="Fabrick J.A."/>
            <person name="Brent C.S."/>
            <person name="Walsh D."/>
            <person name="Lavine L.C."/>
        </authorList>
    </citation>
    <scope>NUCLEOTIDE SEQUENCE</scope>
</reference>
<name>A0A0A9YEF5_LYGHE</name>
<gene>
    <name evidence="1" type="primary">Fasn_3</name>
    <name evidence="1" type="ORF">CM83_72429</name>
</gene>
<proteinExistence type="predicted"/>